<accession>A0A2S2N9R8</accession>
<evidence type="ECO:0000256" key="3">
    <source>
        <dbReference type="ARBA" id="ARBA00023015"/>
    </source>
</evidence>
<evidence type="ECO:0000256" key="1">
    <source>
        <dbReference type="ARBA" id="ARBA00011764"/>
    </source>
</evidence>
<proteinExistence type="predicted"/>
<dbReference type="AlphaFoldDB" id="A0A2S2N9R8"/>
<comment type="function">
    <text evidence="5">Involved in transvection phenomena (= synapsis-dependent gene expression), where the synaptic pairing of chromosomes carrying genes with which zeste interacts influences the expression of these genes. Zeste binds to DNA and stimulates transcription from a nearby promoter.</text>
</comment>
<dbReference type="PANTHER" id="PTHR23098:SF16">
    <property type="entry name" value="REGULATORY PROTEIN ZESTE"/>
    <property type="match status" value="1"/>
</dbReference>
<reference evidence="7" key="1">
    <citation type="submission" date="2018-04" db="EMBL/GenBank/DDBJ databases">
        <title>Transcriptome of Schizaphis graminum biotype I.</title>
        <authorList>
            <person name="Scully E.D."/>
            <person name="Geib S.M."/>
            <person name="Palmer N.A."/>
            <person name="Koch K."/>
            <person name="Bradshaw J."/>
            <person name="Heng-Moss T."/>
            <person name="Sarath G."/>
        </authorList>
    </citation>
    <scope>NUCLEOTIDE SEQUENCE</scope>
</reference>
<evidence type="ECO:0000256" key="4">
    <source>
        <dbReference type="ARBA" id="ARBA00023163"/>
    </source>
</evidence>
<evidence type="ECO:0000256" key="5">
    <source>
        <dbReference type="ARBA" id="ARBA00025466"/>
    </source>
</evidence>
<dbReference type="GO" id="GO:0005634">
    <property type="term" value="C:nucleus"/>
    <property type="evidence" value="ECO:0007669"/>
    <property type="project" value="TreeGrafter"/>
</dbReference>
<evidence type="ECO:0000256" key="2">
    <source>
        <dbReference type="ARBA" id="ARBA00016807"/>
    </source>
</evidence>
<dbReference type="Pfam" id="PF13873">
    <property type="entry name" value="Myb_DNA-bind_5"/>
    <property type="match status" value="1"/>
</dbReference>
<gene>
    <name evidence="7" type="ORF">g.163715</name>
</gene>
<name>A0A2S2N9R8_SCHGA</name>
<dbReference type="EMBL" id="GGMR01001344">
    <property type="protein sequence ID" value="MBY13963.1"/>
    <property type="molecule type" value="Transcribed_RNA"/>
</dbReference>
<evidence type="ECO:0000259" key="6">
    <source>
        <dbReference type="Pfam" id="PF13873"/>
    </source>
</evidence>
<keyword evidence="4" id="KW-0804">Transcription</keyword>
<comment type="subunit">
    <text evidence="1">Self-associates forming complexes of several hundred monomers.</text>
</comment>
<dbReference type="InterPro" id="IPR028002">
    <property type="entry name" value="Myb_DNA-bind_5"/>
</dbReference>
<organism evidence="7">
    <name type="scientific">Schizaphis graminum</name>
    <name type="common">Green bug aphid</name>
    <dbReference type="NCBI Taxonomy" id="13262"/>
    <lineage>
        <taxon>Eukaryota</taxon>
        <taxon>Metazoa</taxon>
        <taxon>Ecdysozoa</taxon>
        <taxon>Arthropoda</taxon>
        <taxon>Hexapoda</taxon>
        <taxon>Insecta</taxon>
        <taxon>Pterygota</taxon>
        <taxon>Neoptera</taxon>
        <taxon>Paraneoptera</taxon>
        <taxon>Hemiptera</taxon>
        <taxon>Sternorrhyncha</taxon>
        <taxon>Aphidomorpha</taxon>
        <taxon>Aphidoidea</taxon>
        <taxon>Aphididae</taxon>
        <taxon>Aphidini</taxon>
        <taxon>Schizaphis</taxon>
    </lineage>
</organism>
<protein>
    <recommendedName>
        <fullName evidence="2">Regulatory protein zeste</fullName>
    </recommendedName>
</protein>
<sequence length="280" mass="31896">MSSNKRNRATNFSFEEKELLLKYAIENKSVLENKVSNSVSWKDKNQCWLKISEAYNSTTSGCPRDATSLRLKYEGLKRLLRGSKSNLFKTGGGPHENDYTCSSELEKQLYNIIQLSVEGLPSKFDSDAVNISNIDEEHEVENEIIVDESAVDMFAQYDFVFDNNNEDLSTIVVGQSGMEKEPTVEKNWAPIDSTKLLKSTGKHQKLNTTTTGNLKRKNHSQASVSEKFTLLAEKKMELIEMQKSMLTTELEFLKNKHALELKLLELDVSLKKQKLDNDRK</sequence>
<keyword evidence="3" id="KW-0805">Transcription regulation</keyword>
<feature type="domain" description="Myb/SANT-like DNA-binding" evidence="6">
    <location>
        <begin position="8"/>
        <end position="81"/>
    </location>
</feature>
<dbReference type="PANTHER" id="PTHR23098">
    <property type="entry name" value="AGAP001331-PA-RELATED"/>
    <property type="match status" value="1"/>
</dbReference>
<evidence type="ECO:0000313" key="7">
    <source>
        <dbReference type="EMBL" id="MBY13963.1"/>
    </source>
</evidence>